<dbReference type="EMBL" id="AP028917">
    <property type="protein sequence ID" value="BES98225.1"/>
    <property type="molecule type" value="Genomic_DNA"/>
</dbReference>
<dbReference type="Proteomes" id="UP001307889">
    <property type="component" value="Chromosome 9"/>
</dbReference>
<accession>A0ABN7B1C7</accession>
<evidence type="ECO:0000313" key="2">
    <source>
        <dbReference type="Proteomes" id="UP001307889"/>
    </source>
</evidence>
<gene>
    <name evidence="1" type="ORF">NTJ_11040</name>
</gene>
<sequence length="76" mass="8852">MARWKASSVLMMPALKRFKKEVLQQELRPDWRLEIEAMIPSHGSSNLQVTMPDMPEILETTNEFGKRQSYSKRGDT</sequence>
<name>A0ABN7B1C7_9HEMI</name>
<protein>
    <submittedName>
        <fullName evidence="1">Uncharacterized protein</fullName>
    </submittedName>
</protein>
<proteinExistence type="predicted"/>
<evidence type="ECO:0000313" key="1">
    <source>
        <dbReference type="EMBL" id="BES98225.1"/>
    </source>
</evidence>
<organism evidence="1 2">
    <name type="scientific">Nesidiocoris tenuis</name>
    <dbReference type="NCBI Taxonomy" id="355587"/>
    <lineage>
        <taxon>Eukaryota</taxon>
        <taxon>Metazoa</taxon>
        <taxon>Ecdysozoa</taxon>
        <taxon>Arthropoda</taxon>
        <taxon>Hexapoda</taxon>
        <taxon>Insecta</taxon>
        <taxon>Pterygota</taxon>
        <taxon>Neoptera</taxon>
        <taxon>Paraneoptera</taxon>
        <taxon>Hemiptera</taxon>
        <taxon>Heteroptera</taxon>
        <taxon>Panheteroptera</taxon>
        <taxon>Cimicomorpha</taxon>
        <taxon>Miridae</taxon>
        <taxon>Dicyphina</taxon>
        <taxon>Nesidiocoris</taxon>
    </lineage>
</organism>
<reference evidence="1 2" key="1">
    <citation type="submission" date="2023-09" db="EMBL/GenBank/DDBJ databases">
        <title>Nesidiocoris tenuis whole genome shotgun sequence.</title>
        <authorList>
            <person name="Shibata T."/>
            <person name="Shimoda M."/>
            <person name="Kobayashi T."/>
            <person name="Uehara T."/>
        </authorList>
    </citation>
    <scope>NUCLEOTIDE SEQUENCE [LARGE SCALE GENOMIC DNA]</scope>
    <source>
        <strain evidence="1 2">Japan</strain>
    </source>
</reference>
<keyword evidence="2" id="KW-1185">Reference proteome</keyword>